<dbReference type="InterPro" id="IPR029044">
    <property type="entry name" value="Nucleotide-diphossugar_trans"/>
</dbReference>
<gene>
    <name evidence="2" type="ORF">FZI38_09970</name>
</gene>
<organism evidence="2 3">
    <name type="scientific">Cronobacter sakazakii</name>
    <name type="common">Enterobacter sakazakii</name>
    <dbReference type="NCBI Taxonomy" id="28141"/>
    <lineage>
        <taxon>Bacteria</taxon>
        <taxon>Pseudomonadati</taxon>
        <taxon>Pseudomonadota</taxon>
        <taxon>Gammaproteobacteria</taxon>
        <taxon>Enterobacterales</taxon>
        <taxon>Enterobacteriaceae</taxon>
        <taxon>Cronobacter</taxon>
    </lineage>
</organism>
<evidence type="ECO:0000259" key="1">
    <source>
        <dbReference type="Pfam" id="PF00535"/>
    </source>
</evidence>
<reference evidence="2 3" key="1">
    <citation type="submission" date="2019-09" db="EMBL/GenBank/DDBJ databases">
        <title>Prevalence, distribution, and phylogeny of type two toxin-antitoxin genes possessed by Cronobacter species where C. sakazakii homologs follow sequence type lineages.</title>
        <authorList>
            <person name="Finkelstein S."/>
            <person name="Negrete F."/>
            <person name="Jang H."/>
            <person name="Gopinath G.R."/>
            <person name="Tall B.D."/>
        </authorList>
    </citation>
    <scope>NUCLEOTIDE SEQUENCE [LARGE SCALE GENOMIC DNA]</scope>
    <source>
        <strain evidence="2 3">MOD1_Comp4</strain>
    </source>
</reference>
<dbReference type="RefSeq" id="WP_072186321.1">
    <property type="nucleotide sequence ID" value="NZ_CP123201.1"/>
</dbReference>
<evidence type="ECO:0000313" key="2">
    <source>
        <dbReference type="EMBL" id="KAB0878391.1"/>
    </source>
</evidence>
<accession>A0AAN5X3H4</accession>
<dbReference type="Gene3D" id="3.90.550.10">
    <property type="entry name" value="Spore Coat Polysaccharide Biosynthesis Protein SpsA, Chain A"/>
    <property type="match status" value="1"/>
</dbReference>
<dbReference type="Proteomes" id="UP000439917">
    <property type="component" value="Unassembled WGS sequence"/>
</dbReference>
<feature type="domain" description="Glycosyltransferase 2-like" evidence="1">
    <location>
        <begin position="27"/>
        <end position="142"/>
    </location>
</feature>
<name>A0AAN5X3H4_CROSK</name>
<dbReference type="AlphaFoldDB" id="A0AAN5X3H4"/>
<proteinExistence type="predicted"/>
<dbReference type="Pfam" id="PF00535">
    <property type="entry name" value="Glycos_transf_2"/>
    <property type="match status" value="1"/>
</dbReference>
<dbReference type="InterPro" id="IPR001173">
    <property type="entry name" value="Glyco_trans_2-like"/>
</dbReference>
<sequence length="279" mass="32831">MLRIKIVVVLYKISPLECSTISSLIDCFTSENLTNYFFDIVLWDNSPLSCSENTLNALKALFTENVEFDYIHTPENLPLSKIYNNIIDSSLLDSDYLILLDQDSRFGSDYICEACSIMSKKKYHLILPLIYHRFTLVSPNKYYFLKGFYFSSPPAGEIQSKQLNAINSGMIIAIEYLKSTAFRYDERLKNYCTDDYFMKMYRQNRASVYILKSGFNHDLSLSTLNENSSRLKERYKLMIEGREIVYSNNIFELMIIKLYFRIHRIYMALRYKDKDYLGL</sequence>
<dbReference type="EMBL" id="WAGF01000010">
    <property type="protein sequence ID" value="KAB0878391.1"/>
    <property type="molecule type" value="Genomic_DNA"/>
</dbReference>
<protein>
    <submittedName>
        <fullName evidence="2">Glycosyltransferase</fullName>
    </submittedName>
</protein>
<dbReference type="SUPFAM" id="SSF53448">
    <property type="entry name" value="Nucleotide-diphospho-sugar transferases"/>
    <property type="match status" value="1"/>
</dbReference>
<comment type="caution">
    <text evidence="2">The sequence shown here is derived from an EMBL/GenBank/DDBJ whole genome shotgun (WGS) entry which is preliminary data.</text>
</comment>
<evidence type="ECO:0000313" key="3">
    <source>
        <dbReference type="Proteomes" id="UP000439917"/>
    </source>
</evidence>